<dbReference type="Pfam" id="PF01753">
    <property type="entry name" value="zf-MYND"/>
    <property type="match status" value="1"/>
</dbReference>
<proteinExistence type="predicted"/>
<keyword evidence="1" id="KW-0479">Metal-binding</keyword>
<dbReference type="AlphaFoldDB" id="A0A067SEV9"/>
<dbReference type="Proteomes" id="UP000027222">
    <property type="component" value="Unassembled WGS sequence"/>
</dbReference>
<feature type="domain" description="MYND-type" evidence="6">
    <location>
        <begin position="38"/>
        <end position="79"/>
    </location>
</feature>
<evidence type="ECO:0000256" key="1">
    <source>
        <dbReference type="ARBA" id="ARBA00022723"/>
    </source>
</evidence>
<sequence>MQPRLPPQGQPTYPEESSKKFSENLKVSRRGKLWSPACSHCGKPPSDDERFSKCARCKAMVYCSRQCQKKDWPDHKSSCTQAEKQRDFVIKCMLRISDSKEFKDSLGLALAEEFYETLRVEHNTKKMWVAAAHVCLLPRDDKDFDELESPDIPMESLLPKPMSSRFMISKVEDGSNKEDYPLDERAHAIWQHTRDALDKADRFDSHSMLVCFVYHGNIFYVVSKAVHPYDLRDVGISRAWGEVGDWREKRMQILAYNALMT</sequence>
<evidence type="ECO:0000256" key="4">
    <source>
        <dbReference type="PROSITE-ProRule" id="PRU00134"/>
    </source>
</evidence>
<evidence type="ECO:0000313" key="8">
    <source>
        <dbReference type="Proteomes" id="UP000027222"/>
    </source>
</evidence>
<keyword evidence="3" id="KW-0862">Zinc</keyword>
<dbReference type="SUPFAM" id="SSF144232">
    <property type="entry name" value="HIT/MYND zinc finger-like"/>
    <property type="match status" value="1"/>
</dbReference>
<dbReference type="EMBL" id="KL142402">
    <property type="protein sequence ID" value="KDR69435.1"/>
    <property type="molecule type" value="Genomic_DNA"/>
</dbReference>
<keyword evidence="2 4" id="KW-0863">Zinc-finger</keyword>
<keyword evidence="8" id="KW-1185">Reference proteome</keyword>
<dbReference type="PROSITE" id="PS01360">
    <property type="entry name" value="ZF_MYND_1"/>
    <property type="match status" value="1"/>
</dbReference>
<evidence type="ECO:0000313" key="7">
    <source>
        <dbReference type="EMBL" id="KDR69435.1"/>
    </source>
</evidence>
<dbReference type="InterPro" id="IPR002893">
    <property type="entry name" value="Znf_MYND"/>
</dbReference>
<name>A0A067SEV9_GALM3</name>
<reference evidence="8" key="1">
    <citation type="journal article" date="2014" name="Proc. Natl. Acad. Sci. U.S.A.">
        <title>Extensive sampling of basidiomycete genomes demonstrates inadequacy of the white-rot/brown-rot paradigm for wood decay fungi.</title>
        <authorList>
            <person name="Riley R."/>
            <person name="Salamov A.A."/>
            <person name="Brown D.W."/>
            <person name="Nagy L.G."/>
            <person name="Floudas D."/>
            <person name="Held B.W."/>
            <person name="Levasseur A."/>
            <person name="Lombard V."/>
            <person name="Morin E."/>
            <person name="Otillar R."/>
            <person name="Lindquist E.A."/>
            <person name="Sun H."/>
            <person name="LaButti K.M."/>
            <person name="Schmutz J."/>
            <person name="Jabbour D."/>
            <person name="Luo H."/>
            <person name="Baker S.E."/>
            <person name="Pisabarro A.G."/>
            <person name="Walton J.D."/>
            <person name="Blanchette R.A."/>
            <person name="Henrissat B."/>
            <person name="Martin F."/>
            <person name="Cullen D."/>
            <person name="Hibbett D.S."/>
            <person name="Grigoriev I.V."/>
        </authorList>
    </citation>
    <scope>NUCLEOTIDE SEQUENCE [LARGE SCALE GENOMIC DNA]</scope>
    <source>
        <strain evidence="8">CBS 339.88</strain>
    </source>
</reference>
<evidence type="ECO:0000259" key="6">
    <source>
        <dbReference type="PROSITE" id="PS50865"/>
    </source>
</evidence>
<dbReference type="GO" id="GO:0008270">
    <property type="term" value="F:zinc ion binding"/>
    <property type="evidence" value="ECO:0007669"/>
    <property type="project" value="UniProtKB-KW"/>
</dbReference>
<dbReference type="STRING" id="685588.A0A067SEV9"/>
<dbReference type="Gene3D" id="6.10.140.2220">
    <property type="match status" value="1"/>
</dbReference>
<gene>
    <name evidence="7" type="ORF">GALMADRAFT_160447</name>
</gene>
<dbReference type="PROSITE" id="PS50865">
    <property type="entry name" value="ZF_MYND_2"/>
    <property type="match status" value="1"/>
</dbReference>
<dbReference type="OrthoDB" id="341421at2759"/>
<dbReference type="HOGENOM" id="CLU_082783_0_0_1"/>
<evidence type="ECO:0000256" key="2">
    <source>
        <dbReference type="ARBA" id="ARBA00022771"/>
    </source>
</evidence>
<feature type="region of interest" description="Disordered" evidence="5">
    <location>
        <begin position="1"/>
        <end position="22"/>
    </location>
</feature>
<organism evidence="7 8">
    <name type="scientific">Galerina marginata (strain CBS 339.88)</name>
    <dbReference type="NCBI Taxonomy" id="685588"/>
    <lineage>
        <taxon>Eukaryota</taxon>
        <taxon>Fungi</taxon>
        <taxon>Dikarya</taxon>
        <taxon>Basidiomycota</taxon>
        <taxon>Agaricomycotina</taxon>
        <taxon>Agaricomycetes</taxon>
        <taxon>Agaricomycetidae</taxon>
        <taxon>Agaricales</taxon>
        <taxon>Agaricineae</taxon>
        <taxon>Strophariaceae</taxon>
        <taxon>Galerina</taxon>
    </lineage>
</organism>
<protein>
    <recommendedName>
        <fullName evidence="6">MYND-type domain-containing protein</fullName>
    </recommendedName>
</protein>
<evidence type="ECO:0000256" key="3">
    <source>
        <dbReference type="ARBA" id="ARBA00022833"/>
    </source>
</evidence>
<evidence type="ECO:0000256" key="5">
    <source>
        <dbReference type="SAM" id="MobiDB-lite"/>
    </source>
</evidence>
<accession>A0A067SEV9</accession>